<evidence type="ECO:0000259" key="1">
    <source>
        <dbReference type="Pfam" id="PF16036"/>
    </source>
</evidence>
<dbReference type="AlphaFoldDB" id="A0A948W711"/>
<sequence>MRCGGNNAVTEFRGWDCSLQRRGPACLFLVIFSLAWRGPAYAAEISGYHFDNEMMVEGSSLMLRSLAIKEATFFKIDVYAIGLYFAGGTLTAESILAPGGTKVLMMKFLVDVTGKKLGDSWIRDLGASCESNCDSLLTAAGKIAGNLPDIKKGQTITYIVFPSRVQILVNGSSIGFLEGANASRAVLAAIFGKRASKRLQDNLLRPLPQ</sequence>
<protein>
    <submittedName>
        <fullName evidence="2">Chalcone isomerase family protein</fullName>
    </submittedName>
</protein>
<dbReference type="InterPro" id="IPR016087">
    <property type="entry name" value="Chalcone_isomerase"/>
</dbReference>
<dbReference type="GO" id="GO:0016872">
    <property type="term" value="F:intramolecular lyase activity"/>
    <property type="evidence" value="ECO:0007669"/>
    <property type="project" value="InterPro"/>
</dbReference>
<reference evidence="2" key="1">
    <citation type="submission" date="2021-05" db="EMBL/GenBank/DDBJ databases">
        <title>Energy efficiency and biological interactions define the core microbiome of deep oligotrophic groundwater.</title>
        <authorList>
            <person name="Mehrshad M."/>
            <person name="Lopez-Fernandez M."/>
            <person name="Bell E."/>
            <person name="Bernier-Latmani R."/>
            <person name="Bertilsson S."/>
            <person name="Dopson M."/>
        </authorList>
    </citation>
    <scope>NUCLEOTIDE SEQUENCE</scope>
    <source>
        <strain evidence="2">Modern_marine.mb.64</strain>
    </source>
</reference>
<dbReference type="InterPro" id="IPR016088">
    <property type="entry name" value="Chalcone_isomerase_3-sand"/>
</dbReference>
<evidence type="ECO:0000313" key="3">
    <source>
        <dbReference type="Proteomes" id="UP000777784"/>
    </source>
</evidence>
<keyword evidence="2" id="KW-0413">Isomerase</keyword>
<dbReference type="Gene3D" id="3.50.70.10">
    <property type="match status" value="1"/>
</dbReference>
<gene>
    <name evidence="2" type="ORF">KJ970_09640</name>
</gene>
<feature type="domain" description="Chalcone isomerase" evidence="1">
    <location>
        <begin position="42"/>
        <end position="204"/>
    </location>
</feature>
<dbReference type="Proteomes" id="UP000777784">
    <property type="component" value="Unassembled WGS sequence"/>
</dbReference>
<organism evidence="2 3">
    <name type="scientific">Eiseniibacteriota bacterium</name>
    <dbReference type="NCBI Taxonomy" id="2212470"/>
    <lineage>
        <taxon>Bacteria</taxon>
        <taxon>Candidatus Eiseniibacteriota</taxon>
    </lineage>
</organism>
<dbReference type="InterPro" id="IPR036298">
    <property type="entry name" value="Chalcone_isomerase_sf"/>
</dbReference>
<accession>A0A948W711</accession>
<comment type="caution">
    <text evidence="2">The sequence shown here is derived from an EMBL/GenBank/DDBJ whole genome shotgun (WGS) entry which is preliminary data.</text>
</comment>
<dbReference type="EMBL" id="JAHJDP010000046">
    <property type="protein sequence ID" value="MBU2691181.1"/>
    <property type="molecule type" value="Genomic_DNA"/>
</dbReference>
<proteinExistence type="predicted"/>
<evidence type="ECO:0000313" key="2">
    <source>
        <dbReference type="EMBL" id="MBU2691181.1"/>
    </source>
</evidence>
<name>A0A948W711_UNCEI</name>
<dbReference type="SUPFAM" id="SSF54626">
    <property type="entry name" value="Chalcone isomerase"/>
    <property type="match status" value="1"/>
</dbReference>
<dbReference type="Pfam" id="PF16036">
    <property type="entry name" value="Chalcone_3"/>
    <property type="match status" value="1"/>
</dbReference>